<protein>
    <submittedName>
        <fullName evidence="1">Uncharacterized protein</fullName>
    </submittedName>
</protein>
<reference evidence="1" key="1">
    <citation type="submission" date="2014-09" db="EMBL/GenBank/DDBJ databases">
        <authorList>
            <person name="Magalhaes I.L.F."/>
            <person name="Oliveira U."/>
            <person name="Santos F.R."/>
            <person name="Vidigal T.H.D.A."/>
            <person name="Brescovit A.D."/>
            <person name="Santos A.J."/>
        </authorList>
    </citation>
    <scope>NUCLEOTIDE SEQUENCE</scope>
    <source>
        <tissue evidence="1">Shoot tissue taken approximately 20 cm above the soil surface</tissue>
    </source>
</reference>
<accession>A0A0A9GFC4</accession>
<dbReference type="EMBL" id="GBRH01174086">
    <property type="protein sequence ID" value="JAE23810.1"/>
    <property type="molecule type" value="Transcribed_RNA"/>
</dbReference>
<dbReference type="AlphaFoldDB" id="A0A0A9GFC4"/>
<organism evidence="1">
    <name type="scientific">Arundo donax</name>
    <name type="common">Giant reed</name>
    <name type="synonym">Donax arundinaceus</name>
    <dbReference type="NCBI Taxonomy" id="35708"/>
    <lineage>
        <taxon>Eukaryota</taxon>
        <taxon>Viridiplantae</taxon>
        <taxon>Streptophyta</taxon>
        <taxon>Embryophyta</taxon>
        <taxon>Tracheophyta</taxon>
        <taxon>Spermatophyta</taxon>
        <taxon>Magnoliopsida</taxon>
        <taxon>Liliopsida</taxon>
        <taxon>Poales</taxon>
        <taxon>Poaceae</taxon>
        <taxon>PACMAD clade</taxon>
        <taxon>Arundinoideae</taxon>
        <taxon>Arundineae</taxon>
        <taxon>Arundo</taxon>
    </lineage>
</organism>
<name>A0A0A9GFC4_ARUDO</name>
<evidence type="ECO:0000313" key="1">
    <source>
        <dbReference type="EMBL" id="JAE23810.1"/>
    </source>
</evidence>
<sequence length="69" mass="8355">MVELKVLPLDPKPFVMHMDNTERRRSYYCHAWTNQCNAKEHRMKKCFILFCMSSDCELEREGRRRGVCE</sequence>
<proteinExistence type="predicted"/>
<reference evidence="1" key="2">
    <citation type="journal article" date="2015" name="Data Brief">
        <title>Shoot transcriptome of the giant reed, Arundo donax.</title>
        <authorList>
            <person name="Barrero R.A."/>
            <person name="Guerrero F.D."/>
            <person name="Moolhuijzen P."/>
            <person name="Goolsby J.A."/>
            <person name="Tidwell J."/>
            <person name="Bellgard S.E."/>
            <person name="Bellgard M.I."/>
        </authorList>
    </citation>
    <scope>NUCLEOTIDE SEQUENCE</scope>
    <source>
        <tissue evidence="1">Shoot tissue taken approximately 20 cm above the soil surface</tissue>
    </source>
</reference>